<feature type="transmembrane region" description="Helical" evidence="9">
    <location>
        <begin position="194"/>
        <end position="214"/>
    </location>
</feature>
<feature type="transmembrane region" description="Helical" evidence="9">
    <location>
        <begin position="281"/>
        <end position="302"/>
    </location>
</feature>
<evidence type="ECO:0000256" key="2">
    <source>
        <dbReference type="ARBA" id="ARBA00022448"/>
    </source>
</evidence>
<keyword evidence="11" id="KW-1185">Reference proteome</keyword>
<dbReference type="Proteomes" id="UP000013523">
    <property type="component" value="Chromosome"/>
</dbReference>
<dbReference type="Gene3D" id="1.20.1530.20">
    <property type="match status" value="1"/>
</dbReference>
<evidence type="ECO:0000256" key="1">
    <source>
        <dbReference type="ARBA" id="ARBA00006430"/>
    </source>
</evidence>
<dbReference type="GO" id="GO:0015649">
    <property type="term" value="F:2-keto-3-deoxygluconate:proton symporter activity"/>
    <property type="evidence" value="ECO:0007669"/>
    <property type="project" value="InterPro"/>
</dbReference>
<feature type="transmembrane region" description="Helical" evidence="9">
    <location>
        <begin position="249"/>
        <end position="269"/>
    </location>
</feature>
<feature type="transmembrane region" description="Helical" evidence="9">
    <location>
        <begin position="136"/>
        <end position="155"/>
    </location>
</feature>
<gene>
    <name evidence="10" type="ORF">Clopa_3671</name>
</gene>
<feature type="transmembrane region" description="Helical" evidence="9">
    <location>
        <begin position="99"/>
        <end position="124"/>
    </location>
</feature>
<keyword evidence="6" id="KW-0769">Symport</keyword>
<feature type="transmembrane region" description="Helical" evidence="9">
    <location>
        <begin position="12"/>
        <end position="29"/>
    </location>
</feature>
<organism evidence="10 11">
    <name type="scientific">Clostridium pasteurianum BC1</name>
    <dbReference type="NCBI Taxonomy" id="86416"/>
    <lineage>
        <taxon>Bacteria</taxon>
        <taxon>Bacillati</taxon>
        <taxon>Bacillota</taxon>
        <taxon>Clostridia</taxon>
        <taxon>Eubacteriales</taxon>
        <taxon>Clostridiaceae</taxon>
        <taxon>Clostridium</taxon>
    </lineage>
</organism>
<evidence type="ECO:0000256" key="3">
    <source>
        <dbReference type="ARBA" id="ARBA00022475"/>
    </source>
</evidence>
<keyword evidence="2" id="KW-0813">Transport</keyword>
<feature type="transmembrane region" description="Helical" evidence="9">
    <location>
        <begin position="70"/>
        <end position="93"/>
    </location>
</feature>
<feature type="transmembrane region" description="Helical" evidence="9">
    <location>
        <begin position="35"/>
        <end position="58"/>
    </location>
</feature>
<evidence type="ECO:0000256" key="8">
    <source>
        <dbReference type="ARBA" id="ARBA00023136"/>
    </source>
</evidence>
<comment type="similarity">
    <text evidence="1">Belongs to the KdgT transporter family.</text>
</comment>
<evidence type="ECO:0000256" key="9">
    <source>
        <dbReference type="SAM" id="Phobius"/>
    </source>
</evidence>
<dbReference type="PATRIC" id="fig|86416.3.peg.3671"/>
<feature type="transmembrane region" description="Helical" evidence="9">
    <location>
        <begin position="161"/>
        <end position="182"/>
    </location>
</feature>
<keyword evidence="7 9" id="KW-1133">Transmembrane helix</keyword>
<dbReference type="HOGENOM" id="CLU_057476_0_0_9"/>
<feature type="transmembrane region" description="Helical" evidence="9">
    <location>
        <begin position="220"/>
        <end position="242"/>
    </location>
</feature>
<keyword evidence="8 9" id="KW-0472">Membrane</keyword>
<dbReference type="KEGG" id="cpas:Clopa_3671"/>
<reference evidence="10 11" key="1">
    <citation type="submission" date="2012-01" db="EMBL/GenBank/DDBJ databases">
        <title>Complete sequence of chromosome of Clostridium pasteurianum BC1.</title>
        <authorList>
            <consortium name="US DOE Joint Genome Institute"/>
            <person name="Lucas S."/>
            <person name="Han J."/>
            <person name="Lapidus A."/>
            <person name="Cheng J.-F."/>
            <person name="Goodwin L."/>
            <person name="Pitluck S."/>
            <person name="Peters L."/>
            <person name="Mikhailova N."/>
            <person name="Teshima H."/>
            <person name="Detter J.C."/>
            <person name="Han C."/>
            <person name="Tapia R."/>
            <person name="Land M."/>
            <person name="Hauser L."/>
            <person name="Kyrpides N."/>
            <person name="Ivanova N."/>
            <person name="Pagani I."/>
            <person name="Dunn J."/>
            <person name="Taghavi S."/>
            <person name="Francis A."/>
            <person name="van der Lelie D."/>
            <person name="Woyke T."/>
        </authorList>
    </citation>
    <scope>NUCLEOTIDE SEQUENCE [LARGE SCALE GENOMIC DNA]</scope>
    <source>
        <strain evidence="10 11">BC1</strain>
    </source>
</reference>
<dbReference type="STRING" id="86416.Clopa_3671"/>
<dbReference type="Pfam" id="PF03812">
    <property type="entry name" value="KdgT"/>
    <property type="match status" value="1"/>
</dbReference>
<evidence type="ECO:0000313" key="11">
    <source>
        <dbReference type="Proteomes" id="UP000013523"/>
    </source>
</evidence>
<dbReference type="InterPro" id="IPR004684">
    <property type="entry name" value="2keto-3dGluconate_permease"/>
</dbReference>
<keyword evidence="5 9" id="KW-0812">Transmembrane</keyword>
<sequence length="349" mass="36211">MKIMQTMKKLPGGVLLAPAIIGILLNTFFPDALKIGGFTTALFKSSTTAFLALFMLCAGSQIDIKKAKIALAKGAVLTITKILIGACIGLLIGKLFGNSGIFGLSLLAIIPAMTNSNSSLFAVLSSENGDDTDVGAVSVIALNNGPLFTMLILGASGFASIPLMSFVAVLIPVIVGFILGNLDPDWRELLSHGHMLIPFLGFSIGASLNLQTILNAGVPGIILGIATLVFTGLGGYFIYGIFHGKRAVGAAIGTTAGIASATPMALAAIDKTFAPFASTATVQVSASVIITALLCPMLVSYLSKRNQKFQANSAVKITSSETAETILKVQNIEATNKEFEVGTIKNIKN</sequence>
<name>R4K5M0_CLOPA</name>
<protein>
    <submittedName>
        <fullName evidence="10">2-keto-3-deoxygluconate permease</fullName>
    </submittedName>
</protein>
<evidence type="ECO:0000256" key="4">
    <source>
        <dbReference type="ARBA" id="ARBA00022597"/>
    </source>
</evidence>
<accession>R4K5M0</accession>
<proteinExistence type="inferred from homology"/>
<evidence type="ECO:0000256" key="6">
    <source>
        <dbReference type="ARBA" id="ARBA00022847"/>
    </source>
</evidence>
<dbReference type="EMBL" id="CP003261">
    <property type="protein sequence ID" value="AGK98452.1"/>
    <property type="molecule type" value="Genomic_DNA"/>
</dbReference>
<evidence type="ECO:0000313" key="10">
    <source>
        <dbReference type="EMBL" id="AGK98452.1"/>
    </source>
</evidence>
<keyword evidence="3" id="KW-1003">Cell membrane</keyword>
<dbReference type="AlphaFoldDB" id="R4K5M0"/>
<evidence type="ECO:0000256" key="7">
    <source>
        <dbReference type="ARBA" id="ARBA00022989"/>
    </source>
</evidence>
<dbReference type="GO" id="GO:0016020">
    <property type="term" value="C:membrane"/>
    <property type="evidence" value="ECO:0007669"/>
    <property type="project" value="InterPro"/>
</dbReference>
<keyword evidence="4" id="KW-0762">Sugar transport</keyword>
<dbReference type="InterPro" id="IPR038770">
    <property type="entry name" value="Na+/solute_symporter_sf"/>
</dbReference>
<evidence type="ECO:0000256" key="5">
    <source>
        <dbReference type="ARBA" id="ARBA00022692"/>
    </source>
</evidence>
<dbReference type="eggNOG" id="ENOG502Z7JT">
    <property type="taxonomic scope" value="Bacteria"/>
</dbReference>
<dbReference type="RefSeq" id="WP_015616735.1">
    <property type="nucleotide sequence ID" value="NC_021182.1"/>
</dbReference>